<evidence type="ECO:0000313" key="2">
    <source>
        <dbReference type="Proteomes" id="UP000591272"/>
    </source>
</evidence>
<sequence length="168" mass="18929">MDDHPEQYSVAELQCWKQNQIAQGSGIDLGDVQITQVLGVLVKSRRHETVVRDYGHFLQKQCGLQPNTHVHPRDMVVVAGDTEWLIEVKTVHRGHVAAAVREALGQLLFYRHFHYPDGHHHIRMLAVFNEDIGQACMEFLEIQSIASVWRTGARWAGSPSAENANLCG</sequence>
<proteinExistence type="predicted"/>
<evidence type="ECO:0000313" key="1">
    <source>
        <dbReference type="EMBL" id="NYE13240.1"/>
    </source>
</evidence>
<protein>
    <submittedName>
        <fullName evidence="1">Uncharacterized protein</fullName>
    </submittedName>
</protein>
<dbReference type="EMBL" id="JACCBT010000001">
    <property type="protein sequence ID" value="NYE13240.1"/>
    <property type="molecule type" value="Genomic_DNA"/>
</dbReference>
<comment type="caution">
    <text evidence="1">The sequence shown here is derived from an EMBL/GenBank/DDBJ whole genome shotgun (WGS) entry which is preliminary data.</text>
</comment>
<dbReference type="AlphaFoldDB" id="A0A7Y9KDB5"/>
<name>A0A7Y9KDB5_9ACTN</name>
<reference evidence="1 2" key="1">
    <citation type="submission" date="2020-07" db="EMBL/GenBank/DDBJ databases">
        <title>Sequencing the genomes of 1000 actinobacteria strains.</title>
        <authorList>
            <person name="Klenk H.-P."/>
        </authorList>
    </citation>
    <scope>NUCLEOTIDE SEQUENCE [LARGE SCALE GENOMIC DNA]</scope>
    <source>
        <strain evidence="1 2">DSM 43461</strain>
    </source>
</reference>
<keyword evidence="2" id="KW-1185">Reference proteome</keyword>
<organism evidence="1 2">
    <name type="scientific">Actinomadura citrea</name>
    <dbReference type="NCBI Taxonomy" id="46158"/>
    <lineage>
        <taxon>Bacteria</taxon>
        <taxon>Bacillati</taxon>
        <taxon>Actinomycetota</taxon>
        <taxon>Actinomycetes</taxon>
        <taxon>Streptosporangiales</taxon>
        <taxon>Thermomonosporaceae</taxon>
        <taxon>Actinomadura</taxon>
    </lineage>
</organism>
<gene>
    <name evidence="1" type="ORF">BJ999_003536</name>
</gene>
<accession>A0A7Y9KDB5</accession>
<dbReference type="Proteomes" id="UP000591272">
    <property type="component" value="Unassembled WGS sequence"/>
</dbReference>
<dbReference type="RefSeq" id="WP_179834310.1">
    <property type="nucleotide sequence ID" value="NZ_BMRD01000025.1"/>
</dbReference>